<organism evidence="1 2">
    <name type="scientific">Brachionus plicatilis</name>
    <name type="common">Marine rotifer</name>
    <name type="synonym">Brachionus muelleri</name>
    <dbReference type="NCBI Taxonomy" id="10195"/>
    <lineage>
        <taxon>Eukaryota</taxon>
        <taxon>Metazoa</taxon>
        <taxon>Spiralia</taxon>
        <taxon>Gnathifera</taxon>
        <taxon>Rotifera</taxon>
        <taxon>Eurotatoria</taxon>
        <taxon>Monogononta</taxon>
        <taxon>Pseudotrocha</taxon>
        <taxon>Ploima</taxon>
        <taxon>Brachionidae</taxon>
        <taxon>Brachionus</taxon>
    </lineage>
</organism>
<dbReference type="EMBL" id="REGN01007463">
    <property type="protein sequence ID" value="RNA06183.1"/>
    <property type="molecule type" value="Genomic_DNA"/>
</dbReference>
<protein>
    <submittedName>
        <fullName evidence="1">Uncharacterized protein</fullName>
    </submittedName>
</protein>
<reference evidence="1 2" key="1">
    <citation type="journal article" date="2018" name="Sci. Rep.">
        <title>Genomic signatures of local adaptation to the degree of environmental predictability in rotifers.</title>
        <authorList>
            <person name="Franch-Gras L."/>
            <person name="Hahn C."/>
            <person name="Garcia-Roger E.M."/>
            <person name="Carmona M.J."/>
            <person name="Serra M."/>
            <person name="Gomez A."/>
        </authorList>
    </citation>
    <scope>NUCLEOTIDE SEQUENCE [LARGE SCALE GENOMIC DNA]</scope>
    <source>
        <strain evidence="1">HYR1</strain>
    </source>
</reference>
<name>A0A3M7Q4J0_BRAPC</name>
<accession>A0A3M7Q4J0</accession>
<gene>
    <name evidence="1" type="ORF">BpHYR1_029389</name>
</gene>
<dbReference type="Proteomes" id="UP000276133">
    <property type="component" value="Unassembled WGS sequence"/>
</dbReference>
<evidence type="ECO:0000313" key="1">
    <source>
        <dbReference type="EMBL" id="RNA06183.1"/>
    </source>
</evidence>
<evidence type="ECO:0000313" key="2">
    <source>
        <dbReference type="Proteomes" id="UP000276133"/>
    </source>
</evidence>
<keyword evidence="2" id="KW-1185">Reference proteome</keyword>
<proteinExistence type="predicted"/>
<comment type="caution">
    <text evidence="1">The sequence shown here is derived from an EMBL/GenBank/DDBJ whole genome shotgun (WGS) entry which is preliminary data.</text>
</comment>
<dbReference type="AlphaFoldDB" id="A0A3M7Q4J0"/>
<sequence>MVMNGSRFMLIKTNLQDLDGLKDQSIKRINLKVEINFKVGIFIEHYGIIFKFTEGAFISPFGIEFRLFVSIFNNINFVNFECMGQLFIEQNKLFLEELTIFFLNNFQ</sequence>